<dbReference type="AlphaFoldDB" id="A0A6I2M6E7"/>
<proteinExistence type="predicted"/>
<comment type="caution">
    <text evidence="1">The sequence shown here is derived from an EMBL/GenBank/DDBJ whole genome shotgun (WGS) entry which is preliminary data.</text>
</comment>
<organism evidence="1 2">
    <name type="scientific">Metabacillus idriensis</name>
    <dbReference type="NCBI Taxonomy" id="324768"/>
    <lineage>
        <taxon>Bacteria</taxon>
        <taxon>Bacillati</taxon>
        <taxon>Bacillota</taxon>
        <taxon>Bacilli</taxon>
        <taxon>Bacillales</taxon>
        <taxon>Bacillaceae</taxon>
        <taxon>Metabacillus</taxon>
    </lineage>
</organism>
<protein>
    <submittedName>
        <fullName evidence="1">Uncharacterized protein</fullName>
    </submittedName>
</protein>
<dbReference type="EMBL" id="WKKF01000001">
    <property type="protein sequence ID" value="MRX52924.1"/>
    <property type="molecule type" value="Genomic_DNA"/>
</dbReference>
<keyword evidence="2" id="KW-1185">Reference proteome</keyword>
<evidence type="ECO:0000313" key="1">
    <source>
        <dbReference type="EMBL" id="MRX52924.1"/>
    </source>
</evidence>
<dbReference type="InterPro" id="IPR043733">
    <property type="entry name" value="DUF5677"/>
</dbReference>
<dbReference type="Proteomes" id="UP000441585">
    <property type="component" value="Unassembled WGS sequence"/>
</dbReference>
<dbReference type="Pfam" id="PF18928">
    <property type="entry name" value="DUF5677"/>
    <property type="match status" value="1"/>
</dbReference>
<dbReference type="RefSeq" id="WP_154317960.1">
    <property type="nucleotide sequence ID" value="NZ_CAJGAA010000001.1"/>
</dbReference>
<name>A0A6I2M6E7_9BACI</name>
<evidence type="ECO:0000313" key="2">
    <source>
        <dbReference type="Proteomes" id="UP000441585"/>
    </source>
</evidence>
<gene>
    <name evidence="1" type="ORF">GJU41_02975</name>
</gene>
<sequence length="291" mass="33734">MGIFDVIIDSDYTEDSSLPLMKHLSNCISASERVLRICVGKKDPLTHDMVIISLFRKVIEQADGVYILLDHESNSALTSSFRSLYETFVGLQFILQGGTSLEKRALSYYVSYLHDLIIFIQKSLENKGLETIYTVEEMKDVIKKQENTLTKENLVPVNKVWLKKKMQLEEKGKYFAPKWYSLCSNATTFNQLSRKIKGTDPMLYAAYSLESHGYNALDSILFDETSQKHILIPIRYENQKNNTLSNQTISMLLLCTVLMVKRYCPEYTSDFLKFHRVVRPEFSNFFEEEYV</sequence>
<accession>A0A6I2M6E7</accession>
<reference evidence="1 2" key="1">
    <citation type="submission" date="2019-11" db="EMBL/GenBank/DDBJ databases">
        <title>Bacillus idriensis genome.</title>
        <authorList>
            <person name="Konopka E.N."/>
            <person name="Newman J.D."/>
        </authorList>
    </citation>
    <scope>NUCLEOTIDE SEQUENCE [LARGE SCALE GENOMIC DNA]</scope>
    <source>
        <strain evidence="1 2">DSM 19097</strain>
    </source>
</reference>